<name>A0ABD2RSU8_9SOLN</name>
<feature type="signal peptide" evidence="1">
    <location>
        <begin position="1"/>
        <end position="19"/>
    </location>
</feature>
<organism evidence="2 3">
    <name type="scientific">Solanum stoloniferum</name>
    <dbReference type="NCBI Taxonomy" id="62892"/>
    <lineage>
        <taxon>Eukaryota</taxon>
        <taxon>Viridiplantae</taxon>
        <taxon>Streptophyta</taxon>
        <taxon>Embryophyta</taxon>
        <taxon>Tracheophyta</taxon>
        <taxon>Spermatophyta</taxon>
        <taxon>Magnoliopsida</taxon>
        <taxon>eudicotyledons</taxon>
        <taxon>Gunneridae</taxon>
        <taxon>Pentapetalae</taxon>
        <taxon>asterids</taxon>
        <taxon>lamiids</taxon>
        <taxon>Solanales</taxon>
        <taxon>Solanaceae</taxon>
        <taxon>Solanoideae</taxon>
        <taxon>Solaneae</taxon>
        <taxon>Solanum</taxon>
    </lineage>
</organism>
<keyword evidence="3" id="KW-1185">Reference proteome</keyword>
<proteinExistence type="predicted"/>
<evidence type="ECO:0000256" key="1">
    <source>
        <dbReference type="SAM" id="SignalP"/>
    </source>
</evidence>
<feature type="non-terminal residue" evidence="2">
    <location>
        <position position="1"/>
    </location>
</feature>
<dbReference type="Proteomes" id="UP001627284">
    <property type="component" value="Unassembled WGS sequence"/>
</dbReference>
<dbReference type="AlphaFoldDB" id="A0ABD2RSU8"/>
<accession>A0ABD2RSU8</accession>
<evidence type="ECO:0000313" key="3">
    <source>
        <dbReference type="Proteomes" id="UP001627284"/>
    </source>
</evidence>
<evidence type="ECO:0000313" key="2">
    <source>
        <dbReference type="EMBL" id="KAL3334952.1"/>
    </source>
</evidence>
<keyword evidence="1" id="KW-0732">Signal</keyword>
<protein>
    <submittedName>
        <fullName evidence="2">Uncharacterized protein</fullName>
    </submittedName>
</protein>
<dbReference type="InterPro" id="IPR023393">
    <property type="entry name" value="START-like_dom_sf"/>
</dbReference>
<feature type="chain" id="PRO_5044809407" evidence="1">
    <location>
        <begin position="20"/>
        <end position="114"/>
    </location>
</feature>
<gene>
    <name evidence="2" type="ORF">AABB24_031265</name>
</gene>
<comment type="caution">
    <text evidence="2">The sequence shown here is derived from an EMBL/GenBank/DDBJ whole genome shotgun (WGS) entry which is preliminary data.</text>
</comment>
<reference evidence="2 3" key="1">
    <citation type="submission" date="2024-05" db="EMBL/GenBank/DDBJ databases">
        <title>De novo assembly of an allotetraploid wild potato.</title>
        <authorList>
            <person name="Hosaka A.J."/>
        </authorList>
    </citation>
    <scope>NUCLEOTIDE SEQUENCE [LARGE SCALE GENOMIC DNA]</scope>
    <source>
        <tissue evidence="2">Young leaves</tissue>
    </source>
</reference>
<sequence>IRIKLEPQITLHFFPILLASLCLCVMEQSENSTIYVHQQHQEPEEEPNQAHQFTLPPGLTPEESDELKSGVTEFHSYRVNSSQCSSLLAQRIHAPPHVVWSVVRRFEKPQIYKY</sequence>
<dbReference type="EMBL" id="JBJKTR010000018">
    <property type="protein sequence ID" value="KAL3334952.1"/>
    <property type="molecule type" value="Genomic_DNA"/>
</dbReference>
<dbReference type="Gene3D" id="3.30.530.20">
    <property type="match status" value="1"/>
</dbReference>